<dbReference type="HOGENOM" id="CLU_3014619_0_0_1"/>
<name>E4ZYF7_LEPMJ</name>
<keyword evidence="3" id="KW-1185">Reference proteome</keyword>
<accession>E4ZYF7</accession>
<protein>
    <submittedName>
        <fullName evidence="2">Predicted protein</fullName>
    </submittedName>
</protein>
<sequence>MAADMQDQDNALPAAKQECAPKRAEYNEESGVPKQREPGKAKQSKAKQSKAHDHIA</sequence>
<proteinExistence type="predicted"/>
<reference evidence="3" key="1">
    <citation type="journal article" date="2011" name="Nat. Commun.">
        <title>Effector diversification within compartments of the Leptosphaeria maculans genome affected by Repeat-Induced Point mutations.</title>
        <authorList>
            <person name="Rouxel T."/>
            <person name="Grandaubert J."/>
            <person name="Hane J.K."/>
            <person name="Hoede C."/>
            <person name="van de Wouw A.P."/>
            <person name="Couloux A."/>
            <person name="Dominguez V."/>
            <person name="Anthouard V."/>
            <person name="Bally P."/>
            <person name="Bourras S."/>
            <person name="Cozijnsen A.J."/>
            <person name="Ciuffetti L.M."/>
            <person name="Degrave A."/>
            <person name="Dilmaghani A."/>
            <person name="Duret L."/>
            <person name="Fudal I."/>
            <person name="Goodwin S.B."/>
            <person name="Gout L."/>
            <person name="Glaser N."/>
            <person name="Linglin J."/>
            <person name="Kema G.H.J."/>
            <person name="Lapalu N."/>
            <person name="Lawrence C.B."/>
            <person name="May K."/>
            <person name="Meyer M."/>
            <person name="Ollivier B."/>
            <person name="Poulain J."/>
            <person name="Schoch C.L."/>
            <person name="Simon A."/>
            <person name="Spatafora J.W."/>
            <person name="Stachowiak A."/>
            <person name="Turgeon B.G."/>
            <person name="Tyler B.M."/>
            <person name="Vincent D."/>
            <person name="Weissenbach J."/>
            <person name="Amselem J."/>
            <person name="Quesneville H."/>
            <person name="Oliver R.P."/>
            <person name="Wincker P."/>
            <person name="Balesdent M.-H."/>
            <person name="Howlett B.J."/>
        </authorList>
    </citation>
    <scope>NUCLEOTIDE SEQUENCE [LARGE SCALE GENOMIC DNA]</scope>
    <source>
        <strain evidence="3">JN3 / isolate v23.1.3 / race Av1-4-5-6-7-8</strain>
    </source>
</reference>
<evidence type="ECO:0000256" key="1">
    <source>
        <dbReference type="SAM" id="MobiDB-lite"/>
    </source>
</evidence>
<dbReference type="AlphaFoldDB" id="E4ZYF7"/>
<feature type="region of interest" description="Disordered" evidence="1">
    <location>
        <begin position="1"/>
        <end position="56"/>
    </location>
</feature>
<dbReference type="Proteomes" id="UP000002668">
    <property type="component" value="Genome"/>
</dbReference>
<organism evidence="3">
    <name type="scientific">Leptosphaeria maculans (strain JN3 / isolate v23.1.3 / race Av1-4-5-6-7-8)</name>
    <name type="common">Blackleg fungus</name>
    <name type="synonym">Phoma lingam</name>
    <dbReference type="NCBI Taxonomy" id="985895"/>
    <lineage>
        <taxon>Eukaryota</taxon>
        <taxon>Fungi</taxon>
        <taxon>Dikarya</taxon>
        <taxon>Ascomycota</taxon>
        <taxon>Pezizomycotina</taxon>
        <taxon>Dothideomycetes</taxon>
        <taxon>Pleosporomycetidae</taxon>
        <taxon>Pleosporales</taxon>
        <taxon>Pleosporineae</taxon>
        <taxon>Leptosphaeriaceae</taxon>
        <taxon>Plenodomus</taxon>
        <taxon>Plenodomus lingam/Leptosphaeria maculans species complex</taxon>
    </lineage>
</organism>
<gene>
    <name evidence="2" type="ORF">LEMA_uP107480.1</name>
</gene>
<evidence type="ECO:0000313" key="2">
    <source>
        <dbReference type="EMBL" id="CBX96483.1"/>
    </source>
</evidence>
<dbReference type="EMBL" id="FP929129">
    <property type="protein sequence ID" value="CBX96483.1"/>
    <property type="molecule type" value="Genomic_DNA"/>
</dbReference>
<dbReference type="InParanoid" id="E4ZYF7"/>
<evidence type="ECO:0000313" key="3">
    <source>
        <dbReference type="Proteomes" id="UP000002668"/>
    </source>
</evidence>
<dbReference type="VEuPathDB" id="FungiDB:LEMA_uP107480.1"/>